<dbReference type="GO" id="GO:0006351">
    <property type="term" value="P:DNA-templated transcription"/>
    <property type="evidence" value="ECO:0007669"/>
    <property type="project" value="InterPro"/>
</dbReference>
<dbReference type="EMBL" id="LT598460">
    <property type="protein sequence ID" value="SCU77378.1"/>
    <property type="molecule type" value="Genomic_DNA"/>
</dbReference>
<dbReference type="SMART" id="SM00906">
    <property type="entry name" value="Fungal_trans"/>
    <property type="match status" value="1"/>
</dbReference>
<dbReference type="PROSITE" id="PS00463">
    <property type="entry name" value="ZN2_CY6_FUNGAL_1"/>
    <property type="match status" value="1"/>
</dbReference>
<dbReference type="SUPFAM" id="SSF57701">
    <property type="entry name" value="Zn2/Cys6 DNA-binding domain"/>
    <property type="match status" value="1"/>
</dbReference>
<dbReference type="CDD" id="cd12148">
    <property type="entry name" value="fungal_TF_MHR"/>
    <property type="match status" value="1"/>
</dbReference>
<dbReference type="PROSITE" id="PS50048">
    <property type="entry name" value="ZN2_CY6_FUNGAL_2"/>
    <property type="match status" value="1"/>
</dbReference>
<evidence type="ECO:0000256" key="2">
    <source>
        <dbReference type="ARBA" id="ARBA00022723"/>
    </source>
</evidence>
<name>A0A1G4ILZ2_9SACH</name>
<evidence type="ECO:0000256" key="4">
    <source>
        <dbReference type="ARBA" id="ARBA00023015"/>
    </source>
</evidence>
<dbReference type="GO" id="GO:0008270">
    <property type="term" value="F:zinc ion binding"/>
    <property type="evidence" value="ECO:0007669"/>
    <property type="project" value="InterPro"/>
</dbReference>
<dbReference type="PANTHER" id="PTHR47338">
    <property type="entry name" value="ZN(II)2CYS6 TRANSCRIPTION FACTOR (EUROFUNG)-RELATED"/>
    <property type="match status" value="1"/>
</dbReference>
<dbReference type="Proteomes" id="UP000190274">
    <property type="component" value="Chromosome A"/>
</dbReference>
<accession>A0A1G4ILZ2</accession>
<proteinExistence type="predicted"/>
<comment type="subcellular location">
    <subcellularLocation>
        <location evidence="1">Nucleus</location>
    </subcellularLocation>
</comment>
<dbReference type="GO" id="GO:0000981">
    <property type="term" value="F:DNA-binding transcription factor activity, RNA polymerase II-specific"/>
    <property type="evidence" value="ECO:0007669"/>
    <property type="project" value="InterPro"/>
</dbReference>
<keyword evidence="3" id="KW-0862">Zinc</keyword>
<dbReference type="AlphaFoldDB" id="A0A1G4ILZ2"/>
<feature type="domain" description="Zn(2)-C6 fungal-type" evidence="8">
    <location>
        <begin position="6"/>
        <end position="39"/>
    </location>
</feature>
<evidence type="ECO:0000256" key="7">
    <source>
        <dbReference type="SAM" id="MobiDB-lite"/>
    </source>
</evidence>
<feature type="compositionally biased region" description="Polar residues" evidence="7">
    <location>
        <begin position="54"/>
        <end position="93"/>
    </location>
</feature>
<dbReference type="InterPro" id="IPR001138">
    <property type="entry name" value="Zn2Cys6_DnaBD"/>
</dbReference>
<protein>
    <submittedName>
        <fullName evidence="9">LADA_0A00144g1_1</fullName>
    </submittedName>
</protein>
<dbReference type="Gene3D" id="4.10.240.10">
    <property type="entry name" value="Zn(2)-C6 fungal-type DNA-binding domain"/>
    <property type="match status" value="1"/>
</dbReference>
<dbReference type="OrthoDB" id="39175at2759"/>
<dbReference type="InterPro" id="IPR050815">
    <property type="entry name" value="TF_fung"/>
</dbReference>
<dbReference type="GO" id="GO:0003677">
    <property type="term" value="F:DNA binding"/>
    <property type="evidence" value="ECO:0007669"/>
    <property type="project" value="InterPro"/>
</dbReference>
<evidence type="ECO:0000259" key="8">
    <source>
        <dbReference type="PROSITE" id="PS50048"/>
    </source>
</evidence>
<organism evidence="9 10">
    <name type="scientific">Lachancea dasiensis</name>
    <dbReference type="NCBI Taxonomy" id="1072105"/>
    <lineage>
        <taxon>Eukaryota</taxon>
        <taxon>Fungi</taxon>
        <taxon>Dikarya</taxon>
        <taxon>Ascomycota</taxon>
        <taxon>Saccharomycotina</taxon>
        <taxon>Saccharomycetes</taxon>
        <taxon>Saccharomycetales</taxon>
        <taxon>Saccharomycetaceae</taxon>
        <taxon>Lachancea</taxon>
    </lineage>
</organism>
<evidence type="ECO:0000256" key="1">
    <source>
        <dbReference type="ARBA" id="ARBA00004123"/>
    </source>
</evidence>
<keyword evidence="4" id="KW-0805">Transcription regulation</keyword>
<keyword evidence="6" id="KW-0539">Nucleus</keyword>
<evidence type="ECO:0000256" key="6">
    <source>
        <dbReference type="ARBA" id="ARBA00023242"/>
    </source>
</evidence>
<feature type="compositionally biased region" description="Polar residues" evidence="7">
    <location>
        <begin position="108"/>
        <end position="119"/>
    </location>
</feature>
<evidence type="ECO:0000313" key="9">
    <source>
        <dbReference type="EMBL" id="SCU77378.1"/>
    </source>
</evidence>
<dbReference type="InterPro" id="IPR007219">
    <property type="entry name" value="XnlR_reg_dom"/>
</dbReference>
<keyword evidence="10" id="KW-1185">Reference proteome</keyword>
<keyword evidence="2" id="KW-0479">Metal-binding</keyword>
<evidence type="ECO:0000256" key="3">
    <source>
        <dbReference type="ARBA" id="ARBA00022833"/>
    </source>
</evidence>
<dbReference type="Pfam" id="PF00172">
    <property type="entry name" value="Zn_clus"/>
    <property type="match status" value="1"/>
</dbReference>
<dbReference type="CDD" id="cd00067">
    <property type="entry name" value="GAL4"/>
    <property type="match status" value="1"/>
</dbReference>
<dbReference type="InterPro" id="IPR036864">
    <property type="entry name" value="Zn2-C6_fun-type_DNA-bd_sf"/>
</dbReference>
<dbReference type="Pfam" id="PF04082">
    <property type="entry name" value="Fungal_trans"/>
    <property type="match status" value="1"/>
</dbReference>
<feature type="region of interest" description="Disordered" evidence="7">
    <location>
        <begin position="48"/>
        <end position="119"/>
    </location>
</feature>
<dbReference type="STRING" id="1266660.A0A1G4ILZ2"/>
<dbReference type="PANTHER" id="PTHR47338:SF5">
    <property type="entry name" value="ZN(II)2CYS6 TRANSCRIPTION FACTOR (EUROFUNG)"/>
    <property type="match status" value="1"/>
</dbReference>
<reference evidence="9 10" key="1">
    <citation type="submission" date="2016-03" db="EMBL/GenBank/DDBJ databases">
        <authorList>
            <person name="Devillers H."/>
        </authorList>
    </citation>
    <scope>NUCLEOTIDE SEQUENCE [LARGE SCALE GENOMIC DNA]</scope>
    <source>
        <strain evidence="9">CBS 10888</strain>
    </source>
</reference>
<gene>
    <name evidence="9" type="ORF">LADA_0A00144G</name>
</gene>
<keyword evidence="5" id="KW-0804">Transcription</keyword>
<evidence type="ECO:0000313" key="10">
    <source>
        <dbReference type="Proteomes" id="UP000190274"/>
    </source>
</evidence>
<evidence type="ECO:0000256" key="5">
    <source>
        <dbReference type="ARBA" id="ARBA00023163"/>
    </source>
</evidence>
<sequence>MRKVLACERCRSSKVKCRHQGSPPCENCTGKSYEVLCALSLPLLKRITRPPASRTDQPESSGESHATNTEAGRSNVSSNVMEATPGDYSSASAKPSRRGSRTKVEKPPSSTGLRGNKETSMCQAILRATSEDPPTPTPINLLLSNNLPSDPEMVTNSERLETMAEVISEIPEAALQLVITQMSSSFPELAFLHMPSLLHNVKATDPLVTCSLLDLFTSFNQTFDSGPFSDWLGTGSRFVKKKIYGKIMVKELLSPNSLLYAPSIEVVQALVILALSYWGKGDYFMCWMLQGNASRMLQAFGFCLPPSGLYSEDSSYNNDWHMSSLGELDSEILCRTYWSCFMIDRITAFGNNRSFAFSKCRYEKVPLPHDKRSFALMTNLTCAQPLTDIITIKSYNDQVTFRHSPHTVGEHAIYIKIFSIWGEINEYLMQGGRYSQSLPPWDQNSVNYKIHAELKKWWGSLPIHWRWTSERLTLHQTMGTDTIFTMSNCLYHLCVTYLNREHLPFLPHSIECPSGPTEEPLLPDPPDEEYWTASATECFQSTRSLSSILNTLHETEVKEELGGSYSSRTTNGFYCFCAFVASIESMYGTKFYWMNPTTDSHSPSLETCYMKMISFLKVKKETVKVAQNWLKIANRVMELYDFVAKNREQAAELNLGRNNLRQLVDLVQLVNTGTTRESLDRSMHFENQTARREGEFHVGDHLGFNIEDLDFFLMKT</sequence>
<dbReference type="GO" id="GO:0005634">
    <property type="term" value="C:nucleus"/>
    <property type="evidence" value="ECO:0007669"/>
    <property type="project" value="UniProtKB-SubCell"/>
</dbReference>